<feature type="domain" description="Large ribosomal subunit protein bL12 C-terminal" evidence="4">
    <location>
        <begin position="186"/>
        <end position="252"/>
    </location>
</feature>
<evidence type="ECO:0000313" key="6">
    <source>
        <dbReference type="EMBL" id="KAH0889573.1"/>
    </source>
</evidence>
<dbReference type="PANTHER" id="PTHR45987:SF7">
    <property type="entry name" value="LARGE RIBOSOMAL SUBUNIT PROTEIN BL12CY"/>
    <property type="match status" value="1"/>
</dbReference>
<evidence type="ECO:0000313" key="7">
    <source>
        <dbReference type="Proteomes" id="UP000824890"/>
    </source>
</evidence>
<protein>
    <submittedName>
        <fullName evidence="6">Uncharacterized protein</fullName>
    </submittedName>
</protein>
<keyword evidence="3" id="KW-0687">Ribonucleoprotein</keyword>
<comment type="similarity">
    <text evidence="1">Belongs to the bacterial ribosomal protein bL12 family.</text>
</comment>
<proteinExistence type="inferred from homology"/>
<evidence type="ECO:0000259" key="4">
    <source>
        <dbReference type="Pfam" id="PF00542"/>
    </source>
</evidence>
<dbReference type="SUPFAM" id="SSF48300">
    <property type="entry name" value="Ribosomal protein L7/12, oligomerisation (N-terminal) domain"/>
    <property type="match status" value="1"/>
</dbReference>
<reference evidence="6 7" key="1">
    <citation type="submission" date="2021-05" db="EMBL/GenBank/DDBJ databases">
        <title>Genome Assembly of Synthetic Allotetraploid Brassica napus Reveals Homoeologous Exchanges between Subgenomes.</title>
        <authorList>
            <person name="Davis J.T."/>
        </authorList>
    </citation>
    <scope>NUCLEOTIDE SEQUENCE [LARGE SCALE GENOMIC DNA]</scope>
    <source>
        <strain evidence="7">cv. Da-Ae</strain>
        <tissue evidence="6">Seedling</tissue>
    </source>
</reference>
<comment type="caution">
    <text evidence="6">The sequence shown here is derived from an EMBL/GenBank/DDBJ whole genome shotgun (WGS) entry which is preliminary data.</text>
</comment>
<name>A0ABQ8AB17_BRANA</name>
<dbReference type="Gene3D" id="3.30.1390.10">
    <property type="match status" value="2"/>
</dbReference>
<evidence type="ECO:0000256" key="1">
    <source>
        <dbReference type="ARBA" id="ARBA00007197"/>
    </source>
</evidence>
<gene>
    <name evidence="6" type="ORF">HID58_052002</name>
</gene>
<keyword evidence="7" id="KW-1185">Reference proteome</keyword>
<feature type="domain" description="Large ribosomal subunit protein bL12 oligomerization" evidence="5">
    <location>
        <begin position="49"/>
        <end position="90"/>
    </location>
</feature>
<dbReference type="SUPFAM" id="SSF54736">
    <property type="entry name" value="ClpS-like"/>
    <property type="match status" value="2"/>
</dbReference>
<dbReference type="HAMAP" id="MF_00368">
    <property type="entry name" value="Ribosomal_bL12"/>
    <property type="match status" value="1"/>
</dbReference>
<accession>A0ABQ8AB17</accession>
<dbReference type="InterPro" id="IPR000206">
    <property type="entry name" value="Ribosomal_bL12"/>
</dbReference>
<feature type="domain" description="Large ribosomal subunit protein bL12 C-terminal" evidence="4">
    <location>
        <begin position="112"/>
        <end position="174"/>
    </location>
</feature>
<keyword evidence="2" id="KW-0689">Ribosomal protein</keyword>
<evidence type="ECO:0000256" key="2">
    <source>
        <dbReference type="ARBA" id="ARBA00022980"/>
    </source>
</evidence>
<sequence>MVTMTLSLATPIFCSSFSSTYRFGAPNSCTPSHRAAELSPISAVKAPNKIKKIGSEISSLTLKESRILADYVQDKFGVSILFSATAAAAAVFSPPLEDGDDVTATVEEQTKFDMVITDVAIGHRIEVAKAMMALSVPLSQVRELTEDFPKIFMEGVTKDEAEEAKRQLEEAGATFKPATVDEQTKFDVVINGVASSLRIPVVKAIRAMTCLPVMEAKEFIEDLPKTFKEGVTKDEAEEAKRQLEEAGATVSIV</sequence>
<dbReference type="CDD" id="cd00387">
    <property type="entry name" value="Ribosomal_L7_L12"/>
    <property type="match status" value="1"/>
</dbReference>
<dbReference type="Gene3D" id="1.20.5.710">
    <property type="entry name" value="Single helix bin"/>
    <property type="match status" value="1"/>
</dbReference>
<dbReference type="InterPro" id="IPR014719">
    <property type="entry name" value="Ribosomal_bL12_C/ClpS-like"/>
</dbReference>
<evidence type="ECO:0000259" key="5">
    <source>
        <dbReference type="Pfam" id="PF16320"/>
    </source>
</evidence>
<dbReference type="Proteomes" id="UP000824890">
    <property type="component" value="Unassembled WGS sequence"/>
</dbReference>
<evidence type="ECO:0000256" key="3">
    <source>
        <dbReference type="ARBA" id="ARBA00023274"/>
    </source>
</evidence>
<dbReference type="Pfam" id="PF16320">
    <property type="entry name" value="Ribosomal_L12_N"/>
    <property type="match status" value="1"/>
</dbReference>
<dbReference type="EMBL" id="JAGKQM010000013">
    <property type="protein sequence ID" value="KAH0889573.1"/>
    <property type="molecule type" value="Genomic_DNA"/>
</dbReference>
<dbReference type="InterPro" id="IPR013823">
    <property type="entry name" value="Ribosomal_bL12_C"/>
</dbReference>
<dbReference type="Pfam" id="PF00542">
    <property type="entry name" value="Ribosomal_L12"/>
    <property type="match status" value="2"/>
</dbReference>
<dbReference type="InterPro" id="IPR008932">
    <property type="entry name" value="Ribosomal_bL12_oligo"/>
</dbReference>
<organism evidence="6 7">
    <name type="scientific">Brassica napus</name>
    <name type="common">Rape</name>
    <dbReference type="NCBI Taxonomy" id="3708"/>
    <lineage>
        <taxon>Eukaryota</taxon>
        <taxon>Viridiplantae</taxon>
        <taxon>Streptophyta</taxon>
        <taxon>Embryophyta</taxon>
        <taxon>Tracheophyta</taxon>
        <taxon>Spermatophyta</taxon>
        <taxon>Magnoliopsida</taxon>
        <taxon>eudicotyledons</taxon>
        <taxon>Gunneridae</taxon>
        <taxon>Pentapetalae</taxon>
        <taxon>rosids</taxon>
        <taxon>malvids</taxon>
        <taxon>Brassicales</taxon>
        <taxon>Brassicaceae</taxon>
        <taxon>Brassiceae</taxon>
        <taxon>Brassica</taxon>
    </lineage>
</organism>
<dbReference type="InterPro" id="IPR036235">
    <property type="entry name" value="Ribosomal_bL12_oligo_N_sf"/>
</dbReference>
<dbReference type="PANTHER" id="PTHR45987">
    <property type="entry name" value="39S RIBOSOMAL PROTEIN L12"/>
    <property type="match status" value="1"/>
</dbReference>